<evidence type="ECO:0000313" key="5">
    <source>
        <dbReference type="Proteomes" id="UP000260649"/>
    </source>
</evidence>
<dbReference type="InterPro" id="IPR036291">
    <property type="entry name" value="NAD(P)-bd_dom_sf"/>
</dbReference>
<gene>
    <name evidence="4" type="primary">cobK</name>
    <name evidence="4" type="ORF">DV520_02820</name>
</gene>
<dbReference type="EC" id="1.3.1.54" evidence="4"/>
<dbReference type="GO" id="GO:0016994">
    <property type="term" value="F:precorrin-6A reductase activity"/>
    <property type="evidence" value="ECO:0007669"/>
    <property type="project" value="UniProtKB-EC"/>
</dbReference>
<dbReference type="RefSeq" id="WP_021920158.1">
    <property type="nucleotide sequence ID" value="NZ_CAKXKJ010000008.1"/>
</dbReference>
<dbReference type="EMBL" id="QQRQ01000003">
    <property type="protein sequence ID" value="RFT07261.1"/>
    <property type="molecule type" value="Genomic_DNA"/>
</dbReference>
<dbReference type="Pfam" id="PF02571">
    <property type="entry name" value="CbiJ"/>
    <property type="match status" value="1"/>
</dbReference>
<dbReference type="NCBIfam" id="TIGR00715">
    <property type="entry name" value="precor6x_red"/>
    <property type="match status" value="1"/>
</dbReference>
<reference evidence="4 5" key="1">
    <citation type="submission" date="2018-07" db="EMBL/GenBank/DDBJ databases">
        <title>GABA Modulating Bacteria of the Human Gut Microbiota.</title>
        <authorList>
            <person name="Strandwitz P."/>
            <person name="Kim K.H."/>
            <person name="Terekhova D."/>
            <person name="Liu J.K."/>
            <person name="Sharma A."/>
            <person name="Levering J."/>
            <person name="Mcdonald D."/>
            <person name="Dietrich D."/>
            <person name="Ramadhar T.R."/>
            <person name="Lekbua A."/>
            <person name="Mroue N."/>
            <person name="Liston C."/>
            <person name="Stewart E.J."/>
            <person name="Dubin M.J."/>
            <person name="Zengler K."/>
            <person name="Knight R."/>
            <person name="Gilbert J.A."/>
            <person name="Clardy J."/>
            <person name="Lewis K."/>
        </authorList>
    </citation>
    <scope>NUCLEOTIDE SEQUENCE [LARGE SCALE GENOMIC DNA]</scope>
    <source>
        <strain evidence="4 5">KLE1738</strain>
    </source>
</reference>
<dbReference type="SUPFAM" id="SSF51735">
    <property type="entry name" value="NAD(P)-binding Rossmann-fold domains"/>
    <property type="match status" value="1"/>
</dbReference>
<evidence type="ECO:0000256" key="1">
    <source>
        <dbReference type="ARBA" id="ARBA00004953"/>
    </source>
</evidence>
<dbReference type="OrthoDB" id="9780707at2"/>
<protein>
    <submittedName>
        <fullName evidence="4">Precorrin-6A reductase</fullName>
        <ecNumber evidence="4">1.3.1.54</ecNumber>
    </submittedName>
</protein>
<keyword evidence="2" id="KW-0169">Cobalamin biosynthesis</keyword>
<evidence type="ECO:0000256" key="2">
    <source>
        <dbReference type="ARBA" id="ARBA00022573"/>
    </source>
</evidence>
<dbReference type="GO" id="GO:0009236">
    <property type="term" value="P:cobalamin biosynthetic process"/>
    <property type="evidence" value="ECO:0007669"/>
    <property type="project" value="UniProtKB-UniPathway"/>
</dbReference>
<organism evidence="4 5">
    <name type="scientific">Evtepia gabavorous</name>
    <dbReference type="NCBI Taxonomy" id="2211183"/>
    <lineage>
        <taxon>Bacteria</taxon>
        <taxon>Bacillati</taxon>
        <taxon>Bacillota</taxon>
        <taxon>Clostridia</taxon>
        <taxon>Eubacteriales</taxon>
        <taxon>Evtepia</taxon>
    </lineage>
</organism>
<keyword evidence="5" id="KW-1185">Reference proteome</keyword>
<dbReference type="PROSITE" id="PS51014">
    <property type="entry name" value="COBK_CBIJ"/>
    <property type="match status" value="1"/>
</dbReference>
<accession>A0A3E2B5P2</accession>
<sequence length="249" mass="26609">MKILLFGGTTEGRLLAERLVGMGHQVTVSVATELGAEILQGQFCGPVLTGRMDLEAMAKLLPSYDLCVDATHPYAVKVTKQLQAACAAAGVPLRRLLRKESGQEGCMVVDSCAQAASFLQKQRGNVLLTTGAKELGAFAALEPDRLFPRVLPTHASLSACEALGIPHRNILALQGPFSQEMNAAMLAQYQIRWLVTKDGGAVGGYEEKYAAAQERGVPVILIRRPGDSGSSMEELLKSLEGGEMPCTLR</sequence>
<dbReference type="UniPathway" id="UPA00148"/>
<dbReference type="Proteomes" id="UP000260649">
    <property type="component" value="Unassembled WGS sequence"/>
</dbReference>
<name>A0A3E2B5P2_9FIRM</name>
<keyword evidence="3 4" id="KW-0560">Oxidoreductase</keyword>
<comment type="pathway">
    <text evidence="1">Cofactor biosynthesis; adenosylcobalamin biosynthesis.</text>
</comment>
<evidence type="ECO:0000256" key="3">
    <source>
        <dbReference type="ARBA" id="ARBA00023002"/>
    </source>
</evidence>
<dbReference type="AlphaFoldDB" id="A0A3E2B5P2"/>
<dbReference type="GeneID" id="97994674"/>
<dbReference type="InterPro" id="IPR003723">
    <property type="entry name" value="Precorrin-6x_reduct"/>
</dbReference>
<dbReference type="PANTHER" id="PTHR36925:SF1">
    <property type="entry name" value="COBALT-PRECORRIN-6A REDUCTASE"/>
    <property type="match status" value="1"/>
</dbReference>
<comment type="caution">
    <text evidence="4">The sequence shown here is derived from an EMBL/GenBank/DDBJ whole genome shotgun (WGS) entry which is preliminary data.</text>
</comment>
<dbReference type="PANTHER" id="PTHR36925">
    <property type="entry name" value="COBALT-PRECORRIN-6A REDUCTASE"/>
    <property type="match status" value="1"/>
</dbReference>
<evidence type="ECO:0000313" key="4">
    <source>
        <dbReference type="EMBL" id="RFT07261.1"/>
    </source>
</evidence>
<proteinExistence type="predicted"/>